<dbReference type="InterPro" id="IPR003787">
    <property type="entry name" value="Sulphur_relay_DsrE/F-like"/>
</dbReference>
<dbReference type="EMBL" id="SODF01000002">
    <property type="protein sequence ID" value="TDW19110.1"/>
    <property type="molecule type" value="Genomic_DNA"/>
</dbReference>
<gene>
    <name evidence="1" type="ORF">EV650_5714</name>
</gene>
<evidence type="ECO:0000313" key="1">
    <source>
        <dbReference type="EMBL" id="TDW19110.1"/>
    </source>
</evidence>
<organism evidence="1 2">
    <name type="scientific">Kribbella kalugense</name>
    <dbReference type="NCBI Taxonomy" id="2512221"/>
    <lineage>
        <taxon>Bacteria</taxon>
        <taxon>Bacillati</taxon>
        <taxon>Actinomycetota</taxon>
        <taxon>Actinomycetes</taxon>
        <taxon>Propionibacteriales</taxon>
        <taxon>Kribbellaceae</taxon>
        <taxon>Kribbella</taxon>
    </lineage>
</organism>
<keyword evidence="2" id="KW-1185">Reference proteome</keyword>
<accession>A0A4R7ZU87</accession>
<comment type="caution">
    <text evidence="1">The sequence shown here is derived from an EMBL/GenBank/DDBJ whole genome shotgun (WGS) entry which is preliminary data.</text>
</comment>
<dbReference type="Proteomes" id="UP000295447">
    <property type="component" value="Unassembled WGS sequence"/>
</dbReference>
<name>A0A4R7ZU87_9ACTN</name>
<dbReference type="SUPFAM" id="SSF75169">
    <property type="entry name" value="DsrEFH-like"/>
    <property type="match status" value="1"/>
</dbReference>
<reference evidence="1 2" key="1">
    <citation type="submission" date="2019-03" db="EMBL/GenBank/DDBJ databases">
        <title>Genomic Encyclopedia of Type Strains, Phase III (KMG-III): the genomes of soil and plant-associated and newly described type strains.</title>
        <authorList>
            <person name="Whitman W."/>
        </authorList>
    </citation>
    <scope>NUCLEOTIDE SEQUENCE [LARGE SCALE GENOMIC DNA]</scope>
    <source>
        <strain evidence="1 2">VKM Ac-2570</strain>
    </source>
</reference>
<dbReference type="AlphaFoldDB" id="A0A4R7ZU87"/>
<dbReference type="Pfam" id="PF02635">
    <property type="entry name" value="DsrE"/>
    <property type="match status" value="1"/>
</dbReference>
<dbReference type="Gene3D" id="3.40.1260.10">
    <property type="entry name" value="DsrEFH-like"/>
    <property type="match status" value="1"/>
</dbReference>
<proteinExistence type="predicted"/>
<evidence type="ECO:0000313" key="2">
    <source>
        <dbReference type="Proteomes" id="UP000295447"/>
    </source>
</evidence>
<dbReference type="InterPro" id="IPR027396">
    <property type="entry name" value="DsrEFH-like"/>
</dbReference>
<protein>
    <submittedName>
        <fullName evidence="1">Putative peroxiredoxin</fullName>
    </submittedName>
</protein>
<sequence length="153" mass="16190">MNTQTRINSEVKTTCSTFVSLEDGTAAFGYRGVMSRTLVIKLTAGADEPERANQAFTVAASAVAAGATVSLWLTGEAVWFAVPGRAEAFDLPYAAPLAELLTAVLEGGQLTVCTQCAKRRDLTESDLRPGTRIAGAPAFTEEILTDNTQAIVY</sequence>